<reference evidence="2" key="1">
    <citation type="submission" date="2022-07" db="EMBL/GenBank/DDBJ databases">
        <title>Parvularcula maris sp. nov., an algicidal bacterium isolated from seawater.</title>
        <authorList>
            <person name="Li F."/>
        </authorList>
    </citation>
    <scope>NUCLEOTIDE SEQUENCE</scope>
    <source>
        <strain evidence="2">BGMRC 0090</strain>
    </source>
</reference>
<dbReference type="AlphaFoldDB" id="A0A9X2L8G4"/>
<evidence type="ECO:0000256" key="1">
    <source>
        <dbReference type="SAM" id="MobiDB-lite"/>
    </source>
</evidence>
<dbReference type="EMBL" id="JANIBC010000003">
    <property type="protein sequence ID" value="MCQ8185016.1"/>
    <property type="molecule type" value="Genomic_DNA"/>
</dbReference>
<evidence type="ECO:0000313" key="2">
    <source>
        <dbReference type="EMBL" id="MCQ8185016.1"/>
    </source>
</evidence>
<organism evidence="2 3">
    <name type="scientific">Parvularcula maris</name>
    <dbReference type="NCBI Taxonomy" id="2965077"/>
    <lineage>
        <taxon>Bacteria</taxon>
        <taxon>Pseudomonadati</taxon>
        <taxon>Pseudomonadota</taxon>
        <taxon>Alphaproteobacteria</taxon>
        <taxon>Parvularculales</taxon>
        <taxon>Parvularculaceae</taxon>
        <taxon>Parvularcula</taxon>
    </lineage>
</organism>
<gene>
    <name evidence="2" type="ORF">NOG11_06385</name>
</gene>
<feature type="region of interest" description="Disordered" evidence="1">
    <location>
        <begin position="256"/>
        <end position="294"/>
    </location>
</feature>
<sequence length="360" mass="37569">MVERGEIALPSELARADGFFFWSEAAKEALGEVADLLEEGVSPICLTGPRGAGKASLLRHLASAWPGSARVMSAAVIDPSDPALSILAAFGHRPLPGTPARLALIDFIEDESEAGRPPLLVVPRSKGLDEDRRQGLTLLARAALEGGAGLLVAMAGSSGEGSAEVRLRGLTPEETGEVVGLLWSFIEDAPAVNEAVLEKAYAQSGGLIGHVCRWADANLARPPAAQGRAYEPIAPPSSERPSPEEIEQALLAIGGAEEGPEPQPAPPKVYPRLGTGEPVLPASGPANDRGRPLSPAVADGLEEVARTIAELQGRVEVLRDWAGGLRRASSERRHVLVQNTQGVQAALDALSAPLADSEEE</sequence>
<comment type="caution">
    <text evidence="2">The sequence shown here is derived from an EMBL/GenBank/DDBJ whole genome shotgun (WGS) entry which is preliminary data.</text>
</comment>
<protein>
    <submittedName>
        <fullName evidence="2">Uncharacterized protein</fullName>
    </submittedName>
</protein>
<accession>A0A9X2L8G4</accession>
<dbReference type="Proteomes" id="UP001142610">
    <property type="component" value="Unassembled WGS sequence"/>
</dbReference>
<name>A0A9X2L8G4_9PROT</name>
<evidence type="ECO:0000313" key="3">
    <source>
        <dbReference type="Proteomes" id="UP001142610"/>
    </source>
</evidence>
<keyword evidence="3" id="KW-1185">Reference proteome</keyword>
<dbReference type="RefSeq" id="WP_256618876.1">
    <property type="nucleotide sequence ID" value="NZ_JANIBC010000003.1"/>
</dbReference>
<proteinExistence type="predicted"/>